<accession>A0AAX4PET6</accession>
<evidence type="ECO:0000313" key="2">
    <source>
        <dbReference type="Proteomes" id="UP001472866"/>
    </source>
</evidence>
<protein>
    <submittedName>
        <fullName evidence="1">Uncharacterized protein</fullName>
    </submittedName>
</protein>
<reference evidence="1 2" key="1">
    <citation type="submission" date="2024-03" db="EMBL/GenBank/DDBJ databases">
        <title>Complete genome sequence of the green alga Chloropicon roscoffensis RCC1871.</title>
        <authorList>
            <person name="Lemieux C."/>
            <person name="Pombert J.-F."/>
            <person name="Otis C."/>
            <person name="Turmel M."/>
        </authorList>
    </citation>
    <scope>NUCLEOTIDE SEQUENCE [LARGE SCALE GENOMIC DNA]</scope>
    <source>
        <strain evidence="1 2">RCC1871</strain>
    </source>
</reference>
<proteinExistence type="predicted"/>
<organism evidence="1 2">
    <name type="scientific">Chloropicon roscoffensis</name>
    <dbReference type="NCBI Taxonomy" id="1461544"/>
    <lineage>
        <taxon>Eukaryota</taxon>
        <taxon>Viridiplantae</taxon>
        <taxon>Chlorophyta</taxon>
        <taxon>Chloropicophyceae</taxon>
        <taxon>Chloropicales</taxon>
        <taxon>Chloropicaceae</taxon>
        <taxon>Chloropicon</taxon>
    </lineage>
</organism>
<dbReference type="AlphaFoldDB" id="A0AAX4PET6"/>
<evidence type="ECO:0000313" key="1">
    <source>
        <dbReference type="EMBL" id="WZN64556.1"/>
    </source>
</evidence>
<keyword evidence="2" id="KW-1185">Reference proteome</keyword>
<name>A0AAX4PET6_9CHLO</name>
<gene>
    <name evidence="1" type="ORF">HKI87_10g61130</name>
</gene>
<dbReference type="EMBL" id="CP151510">
    <property type="protein sequence ID" value="WZN64556.1"/>
    <property type="molecule type" value="Genomic_DNA"/>
</dbReference>
<dbReference type="Proteomes" id="UP001472866">
    <property type="component" value="Chromosome 10"/>
</dbReference>
<sequence length="566" mass="60748">MAPEVYDPTGLRPIGERPLRCIDPSHSEPCSCCTAPPEQGEDSMWSLRGDPGKRNGDKKLRTLIQMTREWNSPLERSHLVHYLQNHPELRGLNKVIETVRRKETPRLSKMCMLVLARAWGFKSDIWTRKCFAQPYNGGGYAGSVPSGILPSQPSRGTATNGKVGKSEGTSGEIANALDKLVQNHLLARNGSSDYSADCSDANTVKDGNGRLAVPTASVVKTELVGGHQHPSANVLRPAMSPKDVEASDTRNELEREVIAKFTLDLDNINGHVASAVEQMNAMGHVPSSGGPLAGPEAAALEQQRKFCASHVRGTADALRSQVSECEGCLAALHHSQAYSKKVQEQQAWLFPHHLGRVEKFLHALEQILWQGLLQNRPEDQYTLPGNVKARAVALDFARFQQAALLLCARGRCETAMARTGSFAGYAPVAMGTLKVCYVLIMEVIQKIAELRTGAMGLTAEPATPVPAASLKPLSAAPVAFASATPPQASLPASHDSSQLIAPVIDAHALAGIGLRGVAPQADPASKQCLKLLRNLSSEIVMPRSISSEILIPLGMLDAIAHPKPAP</sequence>